<dbReference type="EMBL" id="JAPQKI010000003">
    <property type="protein sequence ID" value="KAJ5110260.1"/>
    <property type="molecule type" value="Genomic_DNA"/>
</dbReference>
<dbReference type="RefSeq" id="XP_056478371.1">
    <property type="nucleotide sequence ID" value="XM_056615399.1"/>
</dbReference>
<organism evidence="2 3">
    <name type="scientific">Penicillium argentinense</name>
    <dbReference type="NCBI Taxonomy" id="1131581"/>
    <lineage>
        <taxon>Eukaryota</taxon>
        <taxon>Fungi</taxon>
        <taxon>Dikarya</taxon>
        <taxon>Ascomycota</taxon>
        <taxon>Pezizomycotina</taxon>
        <taxon>Eurotiomycetes</taxon>
        <taxon>Eurotiomycetidae</taxon>
        <taxon>Eurotiales</taxon>
        <taxon>Aspergillaceae</taxon>
        <taxon>Penicillium</taxon>
    </lineage>
</organism>
<sequence length="97" mass="10531">MSPCHPRAGLGHASPQTVESHGRLNKLSSHDGPDGEEEAEEEVRRSGSMALHAPTESVDVDKSQGNIGGSLAGRDAGWLRRRKCVWDRTSLLAFVRK</sequence>
<name>A0A9W9G199_9EURO</name>
<evidence type="ECO:0000256" key="1">
    <source>
        <dbReference type="SAM" id="MobiDB-lite"/>
    </source>
</evidence>
<dbReference type="AlphaFoldDB" id="A0A9W9G199"/>
<dbReference type="Proteomes" id="UP001149074">
    <property type="component" value="Unassembled WGS sequence"/>
</dbReference>
<dbReference type="GeneID" id="81354378"/>
<gene>
    <name evidence="2" type="ORF">N7532_002905</name>
</gene>
<evidence type="ECO:0000313" key="2">
    <source>
        <dbReference type="EMBL" id="KAJ5110260.1"/>
    </source>
</evidence>
<accession>A0A9W9G199</accession>
<keyword evidence="3" id="KW-1185">Reference proteome</keyword>
<comment type="caution">
    <text evidence="2">The sequence shown here is derived from an EMBL/GenBank/DDBJ whole genome shotgun (WGS) entry which is preliminary data.</text>
</comment>
<protein>
    <submittedName>
        <fullName evidence="2">Uncharacterized protein</fullName>
    </submittedName>
</protein>
<feature type="region of interest" description="Disordered" evidence="1">
    <location>
        <begin position="1"/>
        <end position="72"/>
    </location>
</feature>
<reference evidence="2" key="1">
    <citation type="submission" date="2022-11" db="EMBL/GenBank/DDBJ databases">
        <authorList>
            <person name="Petersen C."/>
        </authorList>
    </citation>
    <scope>NUCLEOTIDE SEQUENCE</scope>
    <source>
        <strain evidence="2">IBT 30761</strain>
    </source>
</reference>
<reference evidence="2" key="2">
    <citation type="journal article" date="2023" name="IMA Fungus">
        <title>Comparative genomic study of the Penicillium genus elucidates a diverse pangenome and 15 lateral gene transfer events.</title>
        <authorList>
            <person name="Petersen C."/>
            <person name="Sorensen T."/>
            <person name="Nielsen M.R."/>
            <person name="Sondergaard T.E."/>
            <person name="Sorensen J.L."/>
            <person name="Fitzpatrick D.A."/>
            <person name="Frisvad J.C."/>
            <person name="Nielsen K.L."/>
        </authorList>
    </citation>
    <scope>NUCLEOTIDE SEQUENCE</scope>
    <source>
        <strain evidence="2">IBT 30761</strain>
    </source>
</reference>
<evidence type="ECO:0000313" key="3">
    <source>
        <dbReference type="Proteomes" id="UP001149074"/>
    </source>
</evidence>
<proteinExistence type="predicted"/>